<organism evidence="2 3">
    <name type="scientific">Methylorubrum populi</name>
    <dbReference type="NCBI Taxonomy" id="223967"/>
    <lineage>
        <taxon>Bacteria</taxon>
        <taxon>Pseudomonadati</taxon>
        <taxon>Pseudomonadota</taxon>
        <taxon>Alphaproteobacteria</taxon>
        <taxon>Hyphomicrobiales</taxon>
        <taxon>Methylobacteriaceae</taxon>
        <taxon>Methylorubrum</taxon>
    </lineage>
</organism>
<feature type="compositionally biased region" description="Basic and acidic residues" evidence="1">
    <location>
        <begin position="37"/>
        <end position="53"/>
    </location>
</feature>
<evidence type="ECO:0000313" key="3">
    <source>
        <dbReference type="Proteomes" id="UP000469949"/>
    </source>
</evidence>
<accession>A0A833J427</accession>
<evidence type="ECO:0000256" key="1">
    <source>
        <dbReference type="SAM" id="MobiDB-lite"/>
    </source>
</evidence>
<comment type="caution">
    <text evidence="2">The sequence shown here is derived from an EMBL/GenBank/DDBJ whole genome shotgun (WGS) entry which is preliminary data.</text>
</comment>
<dbReference type="Proteomes" id="UP000469949">
    <property type="component" value="Unassembled WGS sequence"/>
</dbReference>
<sequence length="63" mass="7451">MRPPRAKAWQHSSGRCGIHDRGDRRRRRREPAFRTTGRRDRFFPSDVQSERGDGMVLSRVETI</sequence>
<name>A0A833J427_9HYPH</name>
<dbReference type="EMBL" id="WEKV01000010">
    <property type="protein sequence ID" value="KAB7784220.1"/>
    <property type="molecule type" value="Genomic_DNA"/>
</dbReference>
<reference evidence="2 3" key="1">
    <citation type="submission" date="2019-10" db="EMBL/GenBank/DDBJ databases">
        <title>Draft Genome Sequence of the Caffeine Degrading Methylotroph Methylorubrum populi PINKEL.</title>
        <authorList>
            <person name="Dawson S.C."/>
            <person name="Zhang X."/>
            <person name="Wright M.E."/>
            <person name="Sharma G."/>
            <person name="Langner J.T."/>
            <person name="Ditty J.L."/>
            <person name="Subuyuj G.A."/>
        </authorList>
    </citation>
    <scope>NUCLEOTIDE SEQUENCE [LARGE SCALE GENOMIC DNA]</scope>
    <source>
        <strain evidence="2 3">Pinkel</strain>
    </source>
</reference>
<gene>
    <name evidence="2" type="ORF">F8B43_2253</name>
</gene>
<dbReference type="AlphaFoldDB" id="A0A833J427"/>
<feature type="region of interest" description="Disordered" evidence="1">
    <location>
        <begin position="1"/>
        <end position="63"/>
    </location>
</feature>
<evidence type="ECO:0000313" key="2">
    <source>
        <dbReference type="EMBL" id="KAB7784220.1"/>
    </source>
</evidence>
<proteinExistence type="predicted"/>
<protein>
    <submittedName>
        <fullName evidence="2">Uncharacterized protein</fullName>
    </submittedName>
</protein>